<reference evidence="4" key="1">
    <citation type="submission" date="2021-08" db="EMBL/GenBank/DDBJ databases">
        <title>WGS assembly of Ceratopteris richardii.</title>
        <authorList>
            <person name="Marchant D.B."/>
            <person name="Chen G."/>
            <person name="Jenkins J."/>
            <person name="Shu S."/>
            <person name="Leebens-Mack J."/>
            <person name="Grimwood J."/>
            <person name="Schmutz J."/>
            <person name="Soltis P."/>
            <person name="Soltis D."/>
            <person name="Chen Z.-H."/>
        </authorList>
    </citation>
    <scope>NUCLEOTIDE SEQUENCE</scope>
    <source>
        <strain evidence="4">Whitten #5841</strain>
        <tissue evidence="4">Leaf</tissue>
    </source>
</reference>
<dbReference type="CDD" id="cd22005">
    <property type="entry name" value="HMG-box_AtHMGB1-like"/>
    <property type="match status" value="1"/>
</dbReference>
<feature type="domain" description="HMG box" evidence="3">
    <location>
        <begin position="126"/>
        <end position="195"/>
    </location>
</feature>
<gene>
    <name evidence="4" type="ORF">KP509_03G026600</name>
</gene>
<evidence type="ECO:0000313" key="4">
    <source>
        <dbReference type="EMBL" id="KAH7441133.1"/>
    </source>
</evidence>
<evidence type="ECO:0000313" key="5">
    <source>
        <dbReference type="Proteomes" id="UP000825935"/>
    </source>
</evidence>
<dbReference type="PANTHER" id="PTHR47658:SF1">
    <property type="entry name" value="MEIOSIS INITIATOR PROTEIN"/>
    <property type="match status" value="1"/>
</dbReference>
<keyword evidence="1" id="KW-0238">DNA-binding</keyword>
<comment type="caution">
    <text evidence="4">The sequence shown here is derived from an EMBL/GenBank/DDBJ whole genome shotgun (WGS) entry which is preliminary data.</text>
</comment>
<evidence type="ECO:0000259" key="3">
    <source>
        <dbReference type="PROSITE" id="PS50118"/>
    </source>
</evidence>
<evidence type="ECO:0000256" key="2">
    <source>
        <dbReference type="SAM" id="MobiDB-lite"/>
    </source>
</evidence>
<accession>A0A8T2V5H0</accession>
<dbReference type="OrthoDB" id="1919336at2759"/>
<feature type="compositionally biased region" description="Basic and acidic residues" evidence="2">
    <location>
        <begin position="119"/>
        <end position="128"/>
    </location>
</feature>
<dbReference type="PROSITE" id="PS50118">
    <property type="entry name" value="HMG_BOX_2"/>
    <property type="match status" value="1"/>
</dbReference>
<dbReference type="Gene3D" id="1.10.30.10">
    <property type="entry name" value="High mobility group box domain"/>
    <property type="match status" value="1"/>
</dbReference>
<dbReference type="SMART" id="SM00398">
    <property type="entry name" value="HMG"/>
    <property type="match status" value="1"/>
</dbReference>
<dbReference type="Pfam" id="PF00505">
    <property type="entry name" value="HMG_box"/>
    <property type="match status" value="1"/>
</dbReference>
<feature type="region of interest" description="Disordered" evidence="2">
    <location>
        <begin position="76"/>
        <end position="128"/>
    </location>
</feature>
<evidence type="ECO:0000256" key="1">
    <source>
        <dbReference type="PROSITE-ProRule" id="PRU00267"/>
    </source>
</evidence>
<dbReference type="PANTHER" id="PTHR47658">
    <property type="entry name" value="HIGH MOBILITY GROUP B PROTEIN 12-RELATED"/>
    <property type="match status" value="1"/>
</dbReference>
<feature type="region of interest" description="Disordered" evidence="2">
    <location>
        <begin position="1"/>
        <end position="41"/>
    </location>
</feature>
<dbReference type="GO" id="GO:0003677">
    <property type="term" value="F:DNA binding"/>
    <property type="evidence" value="ECO:0007669"/>
    <property type="project" value="UniProtKB-UniRule"/>
</dbReference>
<dbReference type="GO" id="GO:0005634">
    <property type="term" value="C:nucleus"/>
    <property type="evidence" value="ECO:0007669"/>
    <property type="project" value="UniProtKB-UniRule"/>
</dbReference>
<dbReference type="InterPro" id="IPR009071">
    <property type="entry name" value="HMG_box_dom"/>
</dbReference>
<dbReference type="InterPro" id="IPR036910">
    <property type="entry name" value="HMG_box_dom_sf"/>
</dbReference>
<protein>
    <recommendedName>
        <fullName evidence="3">HMG box domain-containing protein</fullName>
    </recommendedName>
</protein>
<sequence length="222" mass="24919">MDSSASAPKSRTIKPRKRVDADPPEVTSIQSSGMKRGSNGSAFIRCETCKKDVPAAIMDMHNCQQDKKTKMLLVSCTEKAAQDTPAPRGPLKEKNGSSAEKPKRKAEEQAPKKSKKSARVRDANEPKRPPTAFFLFLEDYRKKFKDENPDSKGVSEVARSAGEKWKAMSEEDKLPFVKKAELLKETYLVLLKQYRESKKVVNPMDLEERSGENDPIEDVDES</sequence>
<feature type="region of interest" description="Disordered" evidence="2">
    <location>
        <begin position="203"/>
        <end position="222"/>
    </location>
</feature>
<organism evidence="4 5">
    <name type="scientific">Ceratopteris richardii</name>
    <name type="common">Triangle waterfern</name>
    <dbReference type="NCBI Taxonomy" id="49495"/>
    <lineage>
        <taxon>Eukaryota</taxon>
        <taxon>Viridiplantae</taxon>
        <taxon>Streptophyta</taxon>
        <taxon>Embryophyta</taxon>
        <taxon>Tracheophyta</taxon>
        <taxon>Polypodiopsida</taxon>
        <taxon>Polypodiidae</taxon>
        <taxon>Polypodiales</taxon>
        <taxon>Pteridineae</taxon>
        <taxon>Pteridaceae</taxon>
        <taxon>Parkerioideae</taxon>
        <taxon>Ceratopteris</taxon>
    </lineage>
</organism>
<dbReference type="EMBL" id="CM035408">
    <property type="protein sequence ID" value="KAH7441133.1"/>
    <property type="molecule type" value="Genomic_DNA"/>
</dbReference>
<name>A0A8T2V5H0_CERRI</name>
<dbReference type="Proteomes" id="UP000825935">
    <property type="component" value="Chromosome 3"/>
</dbReference>
<dbReference type="OMA" id="SAFIRCE"/>
<keyword evidence="5" id="KW-1185">Reference proteome</keyword>
<dbReference type="SUPFAM" id="SSF47095">
    <property type="entry name" value="HMG-box"/>
    <property type="match status" value="1"/>
</dbReference>
<proteinExistence type="predicted"/>
<feature type="DNA-binding region" description="HMG box" evidence="1">
    <location>
        <begin position="126"/>
        <end position="195"/>
    </location>
</feature>
<keyword evidence="1" id="KW-0539">Nucleus</keyword>
<dbReference type="AlphaFoldDB" id="A0A8T2V5H0"/>
<feature type="compositionally biased region" description="Polar residues" evidence="2">
    <location>
        <begin position="27"/>
        <end position="41"/>
    </location>
</feature>